<gene>
    <name evidence="2" type="ORF">J8273_0956</name>
</gene>
<evidence type="ECO:0000313" key="3">
    <source>
        <dbReference type="Proteomes" id="UP000717585"/>
    </source>
</evidence>
<protein>
    <submittedName>
        <fullName evidence="2">Uncharacterized protein</fullName>
    </submittedName>
</protein>
<dbReference type="Proteomes" id="UP000717585">
    <property type="component" value="Unassembled WGS sequence"/>
</dbReference>
<dbReference type="EMBL" id="JAHDYR010000002">
    <property type="protein sequence ID" value="KAG9397460.1"/>
    <property type="molecule type" value="Genomic_DNA"/>
</dbReference>
<proteinExistence type="predicted"/>
<organism evidence="2 3">
    <name type="scientific">Carpediemonas membranifera</name>
    <dbReference type="NCBI Taxonomy" id="201153"/>
    <lineage>
        <taxon>Eukaryota</taxon>
        <taxon>Metamonada</taxon>
        <taxon>Carpediemonas-like organisms</taxon>
        <taxon>Carpediemonas</taxon>
    </lineage>
</organism>
<reference evidence="2" key="1">
    <citation type="submission" date="2021-05" db="EMBL/GenBank/DDBJ databases">
        <title>A free-living protist that lacks canonical eukaryotic 1 DNA replication and segregation systems.</title>
        <authorList>
            <person name="Salas-Leiva D.E."/>
            <person name="Tromer E.C."/>
            <person name="Curtis B.A."/>
            <person name="Jerlstrom-Hultqvist J."/>
            <person name="Kolisko M."/>
            <person name="Yi Z."/>
            <person name="Salas-Leiva J.S."/>
            <person name="Gallot-Lavallee L."/>
            <person name="Kops G.J.P.L."/>
            <person name="Archibald J.M."/>
            <person name="Simpson A.G.B."/>
            <person name="Roger A.J."/>
        </authorList>
    </citation>
    <scope>NUCLEOTIDE SEQUENCE</scope>
    <source>
        <strain evidence="2">BICM</strain>
    </source>
</reference>
<feature type="region of interest" description="Disordered" evidence="1">
    <location>
        <begin position="386"/>
        <end position="405"/>
    </location>
</feature>
<name>A0A8J6B1U6_9EUKA</name>
<evidence type="ECO:0000256" key="1">
    <source>
        <dbReference type="SAM" id="MobiDB-lite"/>
    </source>
</evidence>
<accession>A0A8J6B1U6</accession>
<keyword evidence="3" id="KW-1185">Reference proteome</keyword>
<evidence type="ECO:0000313" key="2">
    <source>
        <dbReference type="EMBL" id="KAG9397460.1"/>
    </source>
</evidence>
<comment type="caution">
    <text evidence="2">The sequence shown here is derived from an EMBL/GenBank/DDBJ whole genome shotgun (WGS) entry which is preliminary data.</text>
</comment>
<sequence>MAPIDAVMLGAGGKPPYLAILSDGSEAIMAILNSAGGVEHKLYTAPIGMLKNVRMVVRNDPAGHAYVLWYTPFSLSLCRFNVGHTSPSVNATEAVGDVLSPIAHADFHFVPGTSTSGEALGFPRIMVVGTDSVAHVLSMEGDTKHCKLVARDASTNRFESARGIEARYCAVLPGAPNQAEVYLIDYGTLAGWTLRGKQHQTGHHPLLGFRGAGNLSHHIYPIRSTFADVILIGPCRTSDTTACLVKLFKRENTQHPVGEANFYTTKSSLDFVVKTGSVRPNVSALDLASGGLIICVWLADHALVYLTDEVGRKLFYNPICVDAKTDERLFDLRITQDSVTILFKKAASIHQATFRIEDLRSKHKDSVSLVHIKLFDVLPHISGPRKSLPVPPEKRPPVARPEAPTLRGPTELRAEAIAVRETAQVIRQQSYCRRDGRFNAPTELLPIKPEEFTVMGPSAVAYKVPSPKDVVEGDTRPVYERHSMRVAVPVKDKATGRVSVMCGDIRRLAEHPSGLYVTAAMQVFAPMNDITECSFTDVEVHFKTQPSDLRVRTLIVLAFSENPTRTTIMAFRDRGKDMTPRQKGGMDPIAPGFTDSVSGRLTFVPSSAQAAFFLSSTGQAYSLVLGAEPQLSEGVPLAKAIPLQAPIIQQHAFSTSVFGNGRLLIGAVKNLLPSFSAIFPSYQPFAPVTRSDWISLSVSSPDFSAPTVRYLDESVVCDNYLMLHRGTQNPATTHSDLNQGMSLISPKREVLFFQGRHLAVANRVLPSLDRELVAFELDDEVLDAAFLVITADIIVVTKIGTIYRIPFKKFRLTPGSAGVSIPTDGTIVGKVIKPGKQGTPMKLDRATIRVQVSDLAWERLVVEVVITAVEQDGTVAIGSVVLDKRE</sequence>
<dbReference type="AlphaFoldDB" id="A0A8J6B1U6"/>